<keyword evidence="12" id="KW-0346">Stress response</keyword>
<evidence type="ECO:0000256" key="9">
    <source>
        <dbReference type="ARBA" id="ARBA00022764"/>
    </source>
</evidence>
<dbReference type="EC" id="3.4.21.107" evidence="4"/>
<evidence type="ECO:0000256" key="4">
    <source>
        <dbReference type="ARBA" id="ARBA00013035"/>
    </source>
</evidence>
<organism evidence="18 19">
    <name type="scientific">Entotheonella factor</name>
    <dbReference type="NCBI Taxonomy" id="1429438"/>
    <lineage>
        <taxon>Bacteria</taxon>
        <taxon>Pseudomonadati</taxon>
        <taxon>Nitrospinota/Tectimicrobiota group</taxon>
        <taxon>Candidatus Tectimicrobiota</taxon>
        <taxon>Candidatus Entotheonellia</taxon>
        <taxon>Candidatus Entotheonellales</taxon>
        <taxon>Candidatus Entotheonellaceae</taxon>
        <taxon>Candidatus Entotheonella</taxon>
    </lineage>
</organism>
<dbReference type="InterPro" id="IPR001940">
    <property type="entry name" value="Peptidase_S1C"/>
</dbReference>
<evidence type="ECO:0000256" key="11">
    <source>
        <dbReference type="ARBA" id="ARBA00022825"/>
    </source>
</evidence>
<dbReference type="InterPro" id="IPR036034">
    <property type="entry name" value="PDZ_sf"/>
</dbReference>
<dbReference type="PANTHER" id="PTHR22939:SF130">
    <property type="entry name" value="PERIPLASMIC SERINE ENDOPROTEASE DEGP-LIKE-RELATED"/>
    <property type="match status" value="1"/>
</dbReference>
<dbReference type="SUPFAM" id="SSF50494">
    <property type="entry name" value="Trypsin-like serine proteases"/>
    <property type="match status" value="1"/>
</dbReference>
<evidence type="ECO:0000256" key="1">
    <source>
        <dbReference type="ARBA" id="ARBA00001772"/>
    </source>
</evidence>
<dbReference type="SUPFAM" id="SSF50156">
    <property type="entry name" value="PDZ domain-like"/>
    <property type="match status" value="2"/>
</dbReference>
<evidence type="ECO:0000256" key="6">
    <source>
        <dbReference type="ARBA" id="ARBA00022670"/>
    </source>
</evidence>
<evidence type="ECO:0000313" key="19">
    <source>
        <dbReference type="Proteomes" id="UP000019141"/>
    </source>
</evidence>
<protein>
    <recommendedName>
        <fullName evidence="5">Probable periplasmic serine endoprotease DegP-like</fullName>
        <ecNumber evidence="4">3.4.21.107</ecNumber>
    </recommendedName>
    <alternativeName>
        <fullName evidence="13">Protease Do</fullName>
    </alternativeName>
</protein>
<keyword evidence="9" id="KW-0574">Periplasm</keyword>
<dbReference type="NCBIfam" id="TIGR02037">
    <property type="entry name" value="degP_htrA_DO"/>
    <property type="match status" value="1"/>
</dbReference>
<dbReference type="CDD" id="cd10839">
    <property type="entry name" value="cpPDZ1_DegP-like"/>
    <property type="match status" value="1"/>
</dbReference>
<feature type="active site" description="Charge relay system" evidence="14">
    <location>
        <position position="154"/>
    </location>
</feature>
<dbReference type="HOGENOM" id="CLU_020120_1_0_7"/>
<evidence type="ECO:0000256" key="2">
    <source>
        <dbReference type="ARBA" id="ARBA00004418"/>
    </source>
</evidence>
<dbReference type="InterPro" id="IPR011782">
    <property type="entry name" value="Pept_S1C_Do"/>
</dbReference>
<dbReference type="InterPro" id="IPR009003">
    <property type="entry name" value="Peptidase_S1_PA"/>
</dbReference>
<comment type="similarity">
    <text evidence="3">Belongs to the peptidase S1C family.</text>
</comment>
<evidence type="ECO:0000256" key="13">
    <source>
        <dbReference type="ARBA" id="ARBA00032850"/>
    </source>
</evidence>
<feature type="domain" description="PDZ" evidence="17">
    <location>
        <begin position="262"/>
        <end position="360"/>
    </location>
</feature>
<name>W4LY87_ENTF1</name>
<proteinExistence type="inferred from homology"/>
<evidence type="ECO:0000256" key="15">
    <source>
        <dbReference type="PIRSR" id="PIRSR611782-2"/>
    </source>
</evidence>
<evidence type="ECO:0000256" key="8">
    <source>
        <dbReference type="ARBA" id="ARBA00022737"/>
    </source>
</evidence>
<dbReference type="Proteomes" id="UP000019141">
    <property type="component" value="Unassembled WGS sequence"/>
</dbReference>
<comment type="caution">
    <text evidence="18">The sequence shown here is derived from an EMBL/GenBank/DDBJ whole genome shotgun (WGS) entry which is preliminary data.</text>
</comment>
<reference evidence="18 19" key="1">
    <citation type="journal article" date="2014" name="Nature">
        <title>An environmental bacterial taxon with a large and distinct metabolic repertoire.</title>
        <authorList>
            <person name="Wilson M.C."/>
            <person name="Mori T."/>
            <person name="Ruckert C."/>
            <person name="Uria A.R."/>
            <person name="Helf M.J."/>
            <person name="Takada K."/>
            <person name="Gernert C."/>
            <person name="Steffens U.A."/>
            <person name="Heycke N."/>
            <person name="Schmitt S."/>
            <person name="Rinke C."/>
            <person name="Helfrich E.J."/>
            <person name="Brachmann A.O."/>
            <person name="Gurgui C."/>
            <person name="Wakimoto T."/>
            <person name="Kracht M."/>
            <person name="Crusemann M."/>
            <person name="Hentschel U."/>
            <person name="Abe I."/>
            <person name="Matsunaga S."/>
            <person name="Kalinowski J."/>
            <person name="Takeyama H."/>
            <person name="Piel J."/>
        </authorList>
    </citation>
    <scope>NUCLEOTIDE SEQUENCE [LARGE SCALE GENOMIC DNA]</scope>
    <source>
        <strain evidence="19">TSY1</strain>
    </source>
</reference>
<evidence type="ECO:0000256" key="5">
    <source>
        <dbReference type="ARBA" id="ARBA00013958"/>
    </source>
</evidence>
<feature type="chain" id="PRO_5004846107" description="Probable periplasmic serine endoprotease DegP-like" evidence="16">
    <location>
        <begin position="31"/>
        <end position="486"/>
    </location>
</feature>
<sequence>MCRGISVHRGLNPWLLSVCAALWLALSALAFPVDAEAQPFWQQGRQNPLSTQPAPPNFTELAKALQPAVVNISTKQQEVRPSEDSPMEFFERFFGGPGRRRRRRPGQGSGFIISQDGYIVTNYHVIEDAADIKVTLTTRQQFNAKLIGGDAKTDLALLKIEADEQLPTVPAGNSDQLEVGEWVMAIGNPFGLGHTVTTGIVSAKGRTIGAGPYDDFIQTDASINPGNSGGPLFNMRGEVIGINTAIVPQGQGIGFAIPSNMTLNILRQLSGEGKVTRGWLGVAIQQLSPELMQAFKLENNNGALIADVIADSPAKKAGLKRGDIIVGFNGEKVQESSELPRLVATMPPGTSATVDIIREGKTLSVPVILGTLEEDDTQAVAKAKPSDVEVSLGLRVEPITPDIATSLKLENTDGVVVSGVDANGPAAEAGLRRGDVVREINRLPISDLDDYETITSNLRTDTTVLLLLVERRGSNLYVALKPEEAG</sequence>
<evidence type="ECO:0000256" key="14">
    <source>
        <dbReference type="PIRSR" id="PIRSR611782-1"/>
    </source>
</evidence>
<dbReference type="InterPro" id="IPR001478">
    <property type="entry name" value="PDZ"/>
</dbReference>
<dbReference type="AlphaFoldDB" id="W4LY87"/>
<evidence type="ECO:0000256" key="16">
    <source>
        <dbReference type="SAM" id="SignalP"/>
    </source>
</evidence>
<feature type="domain" description="PDZ" evidence="17">
    <location>
        <begin position="379"/>
        <end position="472"/>
    </location>
</feature>
<feature type="signal peptide" evidence="16">
    <location>
        <begin position="1"/>
        <end position="30"/>
    </location>
</feature>
<keyword evidence="11" id="KW-0720">Serine protease</keyword>
<dbReference type="PANTHER" id="PTHR22939">
    <property type="entry name" value="SERINE PROTEASE FAMILY S1C HTRA-RELATED"/>
    <property type="match status" value="1"/>
</dbReference>
<comment type="catalytic activity">
    <reaction evidence="1">
        <text>Acts on substrates that are at least partially unfolded. The cleavage site P1 residue is normally between a pair of hydrophobic residues, such as Val-|-Val.</text>
        <dbReference type="EC" id="3.4.21.107"/>
    </reaction>
</comment>
<dbReference type="Pfam" id="PF13365">
    <property type="entry name" value="Trypsin_2"/>
    <property type="match status" value="1"/>
</dbReference>
<accession>W4LY87</accession>
<keyword evidence="8" id="KW-0677">Repeat</keyword>
<feature type="binding site" evidence="15">
    <location>
        <position position="124"/>
    </location>
    <ligand>
        <name>substrate</name>
    </ligand>
</feature>
<keyword evidence="10" id="KW-0378">Hydrolase</keyword>
<evidence type="ECO:0000256" key="7">
    <source>
        <dbReference type="ARBA" id="ARBA00022729"/>
    </source>
</evidence>
<dbReference type="PRINTS" id="PR00834">
    <property type="entry name" value="PROTEASES2C"/>
</dbReference>
<evidence type="ECO:0000259" key="17">
    <source>
        <dbReference type="PROSITE" id="PS50106"/>
    </source>
</evidence>
<evidence type="ECO:0000256" key="10">
    <source>
        <dbReference type="ARBA" id="ARBA00022801"/>
    </source>
</evidence>
<comment type="subcellular location">
    <subcellularLocation>
        <location evidence="2">Periplasm</location>
    </subcellularLocation>
</comment>
<dbReference type="Gene3D" id="2.40.10.120">
    <property type="match status" value="1"/>
</dbReference>
<keyword evidence="7 16" id="KW-0732">Signal</keyword>
<evidence type="ECO:0000256" key="12">
    <source>
        <dbReference type="ARBA" id="ARBA00023016"/>
    </source>
</evidence>
<dbReference type="EMBL" id="AZHW01000155">
    <property type="protein sequence ID" value="ETX02317.1"/>
    <property type="molecule type" value="Genomic_DNA"/>
</dbReference>
<dbReference type="GO" id="GO:0004252">
    <property type="term" value="F:serine-type endopeptidase activity"/>
    <property type="evidence" value="ECO:0007669"/>
    <property type="project" value="InterPro"/>
</dbReference>
<keyword evidence="6" id="KW-0645">Protease</keyword>
<dbReference type="Gene3D" id="2.30.42.10">
    <property type="match status" value="2"/>
</dbReference>
<dbReference type="Pfam" id="PF13180">
    <property type="entry name" value="PDZ_2"/>
    <property type="match status" value="2"/>
</dbReference>
<feature type="binding site" evidence="15">
    <location>
        <begin position="226"/>
        <end position="228"/>
    </location>
    <ligand>
        <name>substrate</name>
    </ligand>
</feature>
<dbReference type="PROSITE" id="PS50106">
    <property type="entry name" value="PDZ"/>
    <property type="match status" value="2"/>
</dbReference>
<feature type="active site" description="Charge relay system" evidence="14">
    <location>
        <position position="228"/>
    </location>
</feature>
<dbReference type="PATRIC" id="fig|1429438.4.peg.961"/>
<keyword evidence="19" id="KW-1185">Reference proteome</keyword>
<feature type="active site" description="Charge relay system" evidence="14">
    <location>
        <position position="124"/>
    </location>
</feature>
<gene>
    <name evidence="18" type="ORF">ETSY1_04045</name>
</gene>
<evidence type="ECO:0000313" key="18">
    <source>
        <dbReference type="EMBL" id="ETX02317.1"/>
    </source>
</evidence>
<feature type="binding site" evidence="15">
    <location>
        <position position="154"/>
    </location>
    <ligand>
        <name>substrate</name>
    </ligand>
</feature>
<dbReference type="SMART" id="SM00228">
    <property type="entry name" value="PDZ"/>
    <property type="match status" value="2"/>
</dbReference>
<evidence type="ECO:0000256" key="3">
    <source>
        <dbReference type="ARBA" id="ARBA00010541"/>
    </source>
</evidence>
<dbReference type="GO" id="GO:0006508">
    <property type="term" value="P:proteolysis"/>
    <property type="evidence" value="ECO:0007669"/>
    <property type="project" value="UniProtKB-KW"/>
</dbReference>